<proteinExistence type="predicted"/>
<protein>
    <submittedName>
        <fullName evidence="1">Uncharacterized protein</fullName>
    </submittedName>
</protein>
<dbReference type="EMBL" id="CM040987">
    <property type="protein sequence ID" value="MCJ8739566.1"/>
    <property type="molecule type" value="Genomic_DNA"/>
</dbReference>
<evidence type="ECO:0000313" key="1">
    <source>
        <dbReference type="EMBL" id="MCJ8739566.1"/>
    </source>
</evidence>
<reference evidence="1" key="1">
    <citation type="submission" date="2020-02" db="EMBL/GenBank/DDBJ databases">
        <title>Genome sequencing of the panga catfish, Pangasius djambal.</title>
        <authorList>
            <person name="Wen M."/>
            <person name="Zahm M."/>
            <person name="Roques C."/>
            <person name="Cabau C."/>
            <person name="Klopp C."/>
            <person name="Donnadieu C."/>
            <person name="Jouanno E."/>
            <person name="Avarre J.-C."/>
            <person name="Campet M."/>
            <person name="Ha T."/>
            <person name="Dugue R."/>
            <person name="Lampietro C."/>
            <person name="Louis A."/>
            <person name="Herpin A."/>
            <person name="Echchiki A."/>
            <person name="Berthelot C."/>
            <person name="Parey E."/>
            <person name="Roest-Crollius H."/>
            <person name="Braasch I."/>
            <person name="Postlethwait J.H."/>
            <person name="Bobe J."/>
            <person name="Montfort J."/>
            <person name="Bouchez O."/>
            <person name="Begum T."/>
            <person name="Schartl M."/>
            <person name="Gustiano R."/>
            <person name="Guiguen Y."/>
        </authorList>
    </citation>
    <scope>NUCLEOTIDE SEQUENCE</scope>
    <source>
        <strain evidence="1">Pdj_M5554</strain>
    </source>
</reference>
<accession>A0ACC5YUZ1</accession>
<gene>
    <name evidence="1" type="ORF">PDJAM_G00048640</name>
</gene>
<comment type="caution">
    <text evidence="1">The sequence shown here is derived from an EMBL/GenBank/DDBJ whole genome shotgun (WGS) entry which is preliminary data.</text>
</comment>
<dbReference type="Proteomes" id="UP000830395">
    <property type="component" value="Chromosome 13"/>
</dbReference>
<evidence type="ECO:0000313" key="2">
    <source>
        <dbReference type="Proteomes" id="UP000830395"/>
    </source>
</evidence>
<organism evidence="1 2">
    <name type="scientific">Pangasius djambal</name>
    <dbReference type="NCBI Taxonomy" id="1691987"/>
    <lineage>
        <taxon>Eukaryota</taxon>
        <taxon>Metazoa</taxon>
        <taxon>Chordata</taxon>
        <taxon>Craniata</taxon>
        <taxon>Vertebrata</taxon>
        <taxon>Euteleostomi</taxon>
        <taxon>Actinopterygii</taxon>
        <taxon>Neopterygii</taxon>
        <taxon>Teleostei</taxon>
        <taxon>Ostariophysi</taxon>
        <taxon>Siluriformes</taxon>
        <taxon>Pangasiidae</taxon>
        <taxon>Pangasius</taxon>
    </lineage>
</organism>
<sequence length="193" mass="22498">MHAPPSCDVRTAPYKPERRTFLQTEVACAGIQRAQTEKSTEMSSARARCFFIFFVLVFWSVVRVGKCVPPTCYSRALQLSKEIMEVLEKTHRSPRTKDCAEIFPKMFLDVHNSCVTAKLRDFLYVLDNLPVEHCRVRPRIVLLKRKMLTLYYIISRVCYRDMVYLTNDCEALETGIKRPQYTEDTLQLLEETS</sequence>
<name>A0ACC5YUZ1_9TELE</name>
<keyword evidence="2" id="KW-1185">Reference proteome</keyword>